<dbReference type="EnsemblMetazoa" id="XM_038191591.1">
    <property type="protein sequence ID" value="XP_038047519.1"/>
    <property type="gene ID" value="LOC119721514"/>
</dbReference>
<protein>
    <recommendedName>
        <fullName evidence="2">HYR domain-containing protein</fullName>
    </recommendedName>
</protein>
<feature type="domain" description="HYR" evidence="2">
    <location>
        <begin position="226"/>
        <end position="313"/>
    </location>
</feature>
<feature type="domain" description="HYR" evidence="2">
    <location>
        <begin position="398"/>
        <end position="485"/>
    </location>
</feature>
<dbReference type="InterPro" id="IPR013783">
    <property type="entry name" value="Ig-like_fold"/>
</dbReference>
<proteinExistence type="predicted"/>
<dbReference type="PANTHER" id="PTHR24273:SF32">
    <property type="entry name" value="HYALIN"/>
    <property type="match status" value="1"/>
</dbReference>
<evidence type="ECO:0000256" key="1">
    <source>
        <dbReference type="ARBA" id="ARBA00022737"/>
    </source>
</evidence>
<feature type="domain" description="HYR" evidence="2">
    <location>
        <begin position="54"/>
        <end position="141"/>
    </location>
</feature>
<feature type="domain" description="HYR" evidence="2">
    <location>
        <begin position="314"/>
        <end position="397"/>
    </location>
</feature>
<reference evidence="3" key="1">
    <citation type="submission" date="2022-11" db="UniProtKB">
        <authorList>
            <consortium name="EnsemblMetazoa"/>
        </authorList>
    </citation>
    <scope>IDENTIFICATION</scope>
</reference>
<dbReference type="AlphaFoldDB" id="A0A913Z744"/>
<dbReference type="OrthoDB" id="6343923at2759"/>
<dbReference type="OMA" id="DSTQRVT"/>
<keyword evidence="4" id="KW-1185">Reference proteome</keyword>
<feature type="domain" description="HYR" evidence="2">
    <location>
        <begin position="742"/>
        <end position="829"/>
    </location>
</feature>
<organism evidence="3 4">
    <name type="scientific">Patiria miniata</name>
    <name type="common">Bat star</name>
    <name type="synonym">Asterina miniata</name>
    <dbReference type="NCBI Taxonomy" id="46514"/>
    <lineage>
        <taxon>Eukaryota</taxon>
        <taxon>Metazoa</taxon>
        <taxon>Echinodermata</taxon>
        <taxon>Eleutherozoa</taxon>
        <taxon>Asterozoa</taxon>
        <taxon>Asteroidea</taxon>
        <taxon>Valvatacea</taxon>
        <taxon>Valvatida</taxon>
        <taxon>Asterinidae</taxon>
        <taxon>Patiria</taxon>
    </lineage>
</organism>
<feature type="domain" description="HYR" evidence="2">
    <location>
        <begin position="142"/>
        <end position="225"/>
    </location>
</feature>
<dbReference type="InterPro" id="IPR003410">
    <property type="entry name" value="HYR_dom"/>
</dbReference>
<dbReference type="Gene3D" id="2.60.40.10">
    <property type="entry name" value="Immunoglobulins"/>
    <property type="match status" value="7"/>
</dbReference>
<feature type="domain" description="HYR" evidence="2">
    <location>
        <begin position="570"/>
        <end position="657"/>
    </location>
</feature>
<dbReference type="Pfam" id="PF02494">
    <property type="entry name" value="HYR"/>
    <property type="match status" value="10"/>
</dbReference>
<dbReference type="GeneID" id="119721514"/>
<evidence type="ECO:0000313" key="3">
    <source>
        <dbReference type="EnsemblMetazoa" id="XP_038047519.1"/>
    </source>
</evidence>
<dbReference type="RefSeq" id="XP_038047519.1">
    <property type="nucleotide sequence ID" value="XM_038191591.1"/>
</dbReference>
<feature type="domain" description="HYR" evidence="2">
    <location>
        <begin position="486"/>
        <end position="569"/>
    </location>
</feature>
<feature type="domain" description="HYR" evidence="2">
    <location>
        <begin position="658"/>
        <end position="741"/>
    </location>
</feature>
<name>A0A913Z744_PATMI</name>
<sequence length="850" mass="89099">MAFDNAGTPTTILVSHNPGDRFPVGQVTTVLYRYADAAGNTGDCQFDVTVTRDVDNVPPVINCPANIIQEVTTGNRNGVEVTWNLPTAIDNSGSTPTVILTSDQQLGPGAFFQFGSYTIAYSAVDGASNSAECSFTVTVVDRVPPVITCPADITQRVTTGNRNGIEVEWSPATATDNSGAEPNVSLGSNAQQGPGSFFQFGTYSILYIASDGAGNSRTCSFTVTVVDNVPPVINCPANIIQEVTTGNRNGVEVTWNLPTATDNSGSTPAVILTSDQQLGPGAFFQFGSYTIAYSAVDGASNSAECSFTVTVVDRVPPVITCPSDITQRVTIDNRNGIEVEWSPATATDNSGAEPNVSLGSNAQQGPGSFFQFGTYSILYIASDGAGNSRTCSFTVTVVDNVPPVINYPANIIQEVTTGNRNGVEVTWNLPTATDNSGSTPTVILTSDQQLGPGAFFQFGSYTIAYSAVDGASNSAECSFTVTVVDRVPPVITCPADSTQRVTTGNRNGIEVEWSPATATDNSGAEPNVLLGSNAQQGPGSFFQFGTFSILYIASDGAGNSRTCSFIVTVVDNVPPVINCPANIIQEVTTGNRNGVEVTWNLPTATDNSASTPTVILTSDQQLGPGAFFQFGSYTIAYSAVDGASNSAECSFTVTVVDRVPPVITCPADITQRVTIDNRNGIEVEWSPATATDNSGAEPNVSLGSNAQQGPGSFFQFGTFSILYIASDGASNSRTCSFTVTVVDRVPPVITCPADITQRVTTGNRNGIEVEWSPATATDNSRAEPNVSLGSNAQQGPGSFFQFGTYSILYIASDGAGNSRTCSFTVTVGKFFHQGCVFFLKSRKKCVSCVK</sequence>
<dbReference type="PROSITE" id="PS50825">
    <property type="entry name" value="HYR"/>
    <property type="match status" value="10"/>
</dbReference>
<dbReference type="PANTHER" id="PTHR24273">
    <property type="entry name" value="FI04643P-RELATED"/>
    <property type="match status" value="1"/>
</dbReference>
<dbReference type="Proteomes" id="UP000887568">
    <property type="component" value="Unplaced"/>
</dbReference>
<evidence type="ECO:0000313" key="4">
    <source>
        <dbReference type="Proteomes" id="UP000887568"/>
    </source>
</evidence>
<feature type="domain" description="HYR" evidence="2">
    <location>
        <begin position="1"/>
        <end position="52"/>
    </location>
</feature>
<accession>A0A913Z744</accession>
<keyword evidence="1" id="KW-0677">Repeat</keyword>
<evidence type="ECO:0000259" key="2">
    <source>
        <dbReference type="PROSITE" id="PS50825"/>
    </source>
</evidence>